<dbReference type="Pfam" id="PF00889">
    <property type="entry name" value="EF_TS"/>
    <property type="match status" value="2"/>
</dbReference>
<dbReference type="GO" id="GO:0003746">
    <property type="term" value="F:translation elongation factor activity"/>
    <property type="evidence" value="ECO:0007669"/>
    <property type="project" value="UniProtKB-UniRule"/>
</dbReference>
<dbReference type="Gene3D" id="3.30.479.20">
    <property type="entry name" value="Elongation factor Ts, dimerisation domain"/>
    <property type="match status" value="2"/>
</dbReference>
<accession>A0A9Q0M9S3</accession>
<keyword evidence="2 4" id="KW-0251">Elongation factor</keyword>
<evidence type="ECO:0000256" key="2">
    <source>
        <dbReference type="ARBA" id="ARBA00022768"/>
    </source>
</evidence>
<keyword evidence="4" id="KW-0496">Mitochondrion</keyword>
<dbReference type="SUPFAM" id="SSF46934">
    <property type="entry name" value="UBA-like"/>
    <property type="match status" value="1"/>
</dbReference>
<dbReference type="PANTHER" id="PTHR11741">
    <property type="entry name" value="ELONGATION FACTOR TS"/>
    <property type="match status" value="1"/>
</dbReference>
<evidence type="ECO:0000313" key="7">
    <source>
        <dbReference type="Proteomes" id="UP001142055"/>
    </source>
</evidence>
<protein>
    <recommendedName>
        <fullName evidence="4">Elongation factor Ts, mitochondrial</fullName>
        <shortName evidence="4">EF-Ts</shortName>
        <shortName evidence="4">EF-TsMt</shortName>
    </recommendedName>
</protein>
<feature type="domain" description="Translation elongation factor EFTs/EF1B dimerisation" evidence="5">
    <location>
        <begin position="253"/>
        <end position="289"/>
    </location>
</feature>
<dbReference type="Pfam" id="PF25025">
    <property type="entry name" value="EF-Ts_N"/>
    <property type="match status" value="1"/>
</dbReference>
<dbReference type="OMA" id="QEYMLDD"/>
<organism evidence="6 7">
    <name type="scientific">Blomia tropicalis</name>
    <name type="common">Mite</name>
    <dbReference type="NCBI Taxonomy" id="40697"/>
    <lineage>
        <taxon>Eukaryota</taxon>
        <taxon>Metazoa</taxon>
        <taxon>Ecdysozoa</taxon>
        <taxon>Arthropoda</taxon>
        <taxon>Chelicerata</taxon>
        <taxon>Arachnida</taxon>
        <taxon>Acari</taxon>
        <taxon>Acariformes</taxon>
        <taxon>Sarcoptiformes</taxon>
        <taxon>Astigmata</taxon>
        <taxon>Glycyphagoidea</taxon>
        <taxon>Echimyopodidae</taxon>
        <taxon>Blomia</taxon>
    </lineage>
</organism>
<evidence type="ECO:0000256" key="4">
    <source>
        <dbReference type="HAMAP-Rule" id="MF_03135"/>
    </source>
</evidence>
<evidence type="ECO:0000256" key="3">
    <source>
        <dbReference type="ARBA" id="ARBA00022917"/>
    </source>
</evidence>
<name>A0A9Q0M9S3_BLOTA</name>
<dbReference type="InterPro" id="IPR014039">
    <property type="entry name" value="Transl_elong_EFTs/EF1B_dimer"/>
</dbReference>
<feature type="domain" description="Translation elongation factor EFTs/EF1B dimerisation" evidence="5">
    <location>
        <begin position="56"/>
        <end position="191"/>
    </location>
</feature>
<proteinExistence type="inferred from homology"/>
<dbReference type="Proteomes" id="UP001142055">
    <property type="component" value="Chromosome 2"/>
</dbReference>
<dbReference type="InterPro" id="IPR018101">
    <property type="entry name" value="Transl_elong_Ts_CS"/>
</dbReference>
<gene>
    <name evidence="6" type="ORF">RDWZM_006119</name>
</gene>
<dbReference type="PROSITE" id="PS01127">
    <property type="entry name" value="EF_TS_2"/>
    <property type="match status" value="1"/>
</dbReference>
<keyword evidence="7" id="KW-1185">Reference proteome</keyword>
<dbReference type="HAMAP" id="MF_00050">
    <property type="entry name" value="EF_Ts"/>
    <property type="match status" value="1"/>
</dbReference>
<evidence type="ECO:0000313" key="6">
    <source>
        <dbReference type="EMBL" id="KAJ6220307.1"/>
    </source>
</evidence>
<reference evidence="6" key="1">
    <citation type="submission" date="2022-12" db="EMBL/GenBank/DDBJ databases">
        <title>Genome assemblies of Blomia tropicalis.</title>
        <authorList>
            <person name="Cui Y."/>
        </authorList>
    </citation>
    <scope>NUCLEOTIDE SEQUENCE</scope>
    <source>
        <tissue evidence="6">Adult mites</tissue>
    </source>
</reference>
<dbReference type="SUPFAM" id="SSF54713">
    <property type="entry name" value="Elongation factor Ts (EF-Ts), dimerisation domain"/>
    <property type="match status" value="1"/>
</dbReference>
<dbReference type="InterPro" id="IPR036402">
    <property type="entry name" value="EF-Ts_dimer_sf"/>
</dbReference>
<comment type="subcellular location">
    <subcellularLocation>
        <location evidence="4">Mitochondrion</location>
    </subcellularLocation>
</comment>
<dbReference type="GO" id="GO:0070125">
    <property type="term" value="P:mitochondrial translational elongation"/>
    <property type="evidence" value="ECO:0007669"/>
    <property type="project" value="TreeGrafter"/>
</dbReference>
<dbReference type="EMBL" id="JAPWDV010000002">
    <property type="protein sequence ID" value="KAJ6220307.1"/>
    <property type="molecule type" value="Genomic_DNA"/>
</dbReference>
<dbReference type="InterPro" id="IPR009060">
    <property type="entry name" value="UBA-like_sf"/>
</dbReference>
<dbReference type="AlphaFoldDB" id="A0A9Q0M9S3"/>
<evidence type="ECO:0000256" key="1">
    <source>
        <dbReference type="ARBA" id="ARBA00005532"/>
    </source>
</evidence>
<dbReference type="GO" id="GO:0005739">
    <property type="term" value="C:mitochondrion"/>
    <property type="evidence" value="ECO:0007669"/>
    <property type="project" value="UniProtKB-SubCell"/>
</dbReference>
<dbReference type="Gene3D" id="1.10.8.10">
    <property type="entry name" value="DNA helicase RuvA subunit, C-terminal domain"/>
    <property type="match status" value="1"/>
</dbReference>
<comment type="similarity">
    <text evidence="1 4">Belongs to the EF-Ts family.</text>
</comment>
<evidence type="ECO:0000259" key="5">
    <source>
        <dbReference type="Pfam" id="PF00889"/>
    </source>
</evidence>
<dbReference type="InterPro" id="IPR001816">
    <property type="entry name" value="Transl_elong_EFTs/EF1B"/>
</dbReference>
<dbReference type="PANTHER" id="PTHR11741:SF0">
    <property type="entry name" value="ELONGATION FACTOR TS, MITOCHONDRIAL"/>
    <property type="match status" value="1"/>
</dbReference>
<keyword evidence="3 4" id="KW-0648">Protein biosynthesis</keyword>
<comment type="function">
    <text evidence="4">Associates with the EF-Tu.GDP complex and induces the exchange of GDP to GTP. It remains bound to the aminoacyl-tRNA.EF-Tu.GTP complex up to the GTP hydrolysis stage on the ribosome.</text>
</comment>
<comment type="caution">
    <text evidence="6">The sequence shown here is derived from an EMBL/GenBank/DDBJ whole genome shotgun (WGS) entry which is preliminary data.</text>
</comment>
<sequence>MCRKALELHNQDLAKAEKWLRAEAIKQGWEKAERVKSRNTGEGLVGIYTAPDRTHATMVEVKCETDFVAKNENFIELVTKLAERLSQQTMHQSADIRDTTVSINKLWIVDEKKLNEISGQIITETISKLGENIRFVRGCIIRIQKSENQSDNTPVLLPYTHSVAGKIDSKDSNVILGKYGTIIAIQKKQSSVEVKPSSSTEEDMIGVVSSSSIEEVGSKLGQHIIGLSPLSILPPDSAESADIENVNGDEEPTALMKQKFIFNDEITVEQFLNNSQANILDFVRFECGEELQSN</sequence>